<sequence>MKKLLWCLLFLTASYASHAQLDSLAAEINDTRYFEDQFYLGMFYNALTNQPGETGQSKLSYGFQGGFIKDLPVNKRRSFGFGLGIGMAYQSINNDLRARQLSTGLIVYNQVAPGLSYRRNTLSFASVEIPLEIRWRASTAVKYKFWRIYGGVKLNYNLGARSTFVTSDTKESFSNDDVNDLMYGTYLSFGYNTWNFYLYYQLNPLFKDNVFTGEGEEIASRSLNLGLIFYIL</sequence>
<dbReference type="InterPro" id="IPR025665">
    <property type="entry name" value="Beta-barrel_OMP_2"/>
</dbReference>
<keyword evidence="1" id="KW-0732">Signal</keyword>
<feature type="chain" id="PRO_5020321426" evidence="1">
    <location>
        <begin position="20"/>
        <end position="232"/>
    </location>
</feature>
<dbReference type="Pfam" id="PF13568">
    <property type="entry name" value="OMP_b-brl_2"/>
    <property type="match status" value="1"/>
</dbReference>
<comment type="caution">
    <text evidence="3">The sequence shown here is derived from an EMBL/GenBank/DDBJ whole genome shotgun (WGS) entry which is preliminary data.</text>
</comment>
<feature type="signal peptide" evidence="1">
    <location>
        <begin position="1"/>
        <end position="19"/>
    </location>
</feature>
<protein>
    <submittedName>
        <fullName evidence="3">PorT family protein</fullName>
    </submittedName>
</protein>
<dbReference type="OrthoDB" id="959017at2"/>
<evidence type="ECO:0000313" key="3">
    <source>
        <dbReference type="EMBL" id="THD69031.1"/>
    </source>
</evidence>
<evidence type="ECO:0000313" key="4">
    <source>
        <dbReference type="Proteomes" id="UP000305939"/>
    </source>
</evidence>
<dbReference type="AlphaFoldDB" id="A0A4S3M402"/>
<evidence type="ECO:0000256" key="1">
    <source>
        <dbReference type="SAM" id="SignalP"/>
    </source>
</evidence>
<proteinExistence type="predicted"/>
<name>A0A4S3M402_9FLAO</name>
<accession>A0A4S3M402</accession>
<gene>
    <name evidence="3" type="ORF">E7Z59_01490</name>
</gene>
<dbReference type="EMBL" id="SSMC01000001">
    <property type="protein sequence ID" value="THD69031.1"/>
    <property type="molecule type" value="Genomic_DNA"/>
</dbReference>
<evidence type="ECO:0000259" key="2">
    <source>
        <dbReference type="Pfam" id="PF13568"/>
    </source>
</evidence>
<feature type="domain" description="Outer membrane protein beta-barrel" evidence="2">
    <location>
        <begin position="25"/>
        <end position="206"/>
    </location>
</feature>
<reference evidence="3 4" key="1">
    <citation type="submission" date="2019-04" db="EMBL/GenBank/DDBJ databases">
        <title>Draft genome sequence of Robertkochia marina CC-AMO-30D.</title>
        <authorList>
            <person name="Hameed A."/>
            <person name="Lin S.-Y."/>
            <person name="Shahina M."/>
            <person name="Lai W.-A."/>
            <person name="Young C.-C."/>
        </authorList>
    </citation>
    <scope>NUCLEOTIDE SEQUENCE [LARGE SCALE GENOMIC DNA]</scope>
    <source>
        <strain evidence="3 4">CC-AMO-30D</strain>
    </source>
</reference>
<dbReference type="Proteomes" id="UP000305939">
    <property type="component" value="Unassembled WGS sequence"/>
</dbReference>
<dbReference type="RefSeq" id="WP_136334521.1">
    <property type="nucleotide sequence ID" value="NZ_QXMP01000004.1"/>
</dbReference>
<organism evidence="3 4">
    <name type="scientific">Robertkochia marina</name>
    <dbReference type="NCBI Taxonomy" id="1227945"/>
    <lineage>
        <taxon>Bacteria</taxon>
        <taxon>Pseudomonadati</taxon>
        <taxon>Bacteroidota</taxon>
        <taxon>Flavobacteriia</taxon>
        <taxon>Flavobacteriales</taxon>
        <taxon>Flavobacteriaceae</taxon>
        <taxon>Robertkochia</taxon>
    </lineage>
</organism>
<keyword evidence="4" id="KW-1185">Reference proteome</keyword>